<proteinExistence type="predicted"/>
<dbReference type="InterPro" id="IPR027417">
    <property type="entry name" value="P-loop_NTPase"/>
</dbReference>
<name>A0A7V3ZXC9_UNCW3</name>
<dbReference type="SUPFAM" id="SSF52540">
    <property type="entry name" value="P-loop containing nucleoside triphosphate hydrolases"/>
    <property type="match status" value="1"/>
</dbReference>
<keyword evidence="2" id="KW-0547">Nucleotide-binding</keyword>
<dbReference type="InterPro" id="IPR003439">
    <property type="entry name" value="ABC_transporter-like_ATP-bd"/>
</dbReference>
<dbReference type="GO" id="GO:0016887">
    <property type="term" value="F:ATP hydrolysis activity"/>
    <property type="evidence" value="ECO:0007669"/>
    <property type="project" value="InterPro"/>
</dbReference>
<dbReference type="GO" id="GO:0043190">
    <property type="term" value="C:ATP-binding cassette (ABC) transporter complex"/>
    <property type="evidence" value="ECO:0007669"/>
    <property type="project" value="InterPro"/>
</dbReference>
<feature type="domain" description="ABC transporter" evidence="4">
    <location>
        <begin position="4"/>
        <end position="236"/>
    </location>
</feature>
<evidence type="ECO:0000256" key="1">
    <source>
        <dbReference type="ARBA" id="ARBA00022448"/>
    </source>
</evidence>
<dbReference type="GO" id="GO:0055085">
    <property type="term" value="P:transmembrane transport"/>
    <property type="evidence" value="ECO:0007669"/>
    <property type="project" value="InterPro"/>
</dbReference>
<dbReference type="EMBL" id="DTDJ01000016">
    <property type="protein sequence ID" value="HGL17075.1"/>
    <property type="molecule type" value="Genomic_DNA"/>
</dbReference>
<sequence>MAVLKAIDLHKSYGDKKVVNGVTVEVKSGEIVGLLGPNGAGKTTTFYMIMGEVKPDRGRILLDDVEITDKPMYHRARLGISYLPQEPSVFQRLTVFDNVFAILEYRGVPKDEATAIAERYLKMMEIYHLKDQLAYTLSGGERRRLEVARALSLNPKILLLDEPFTGVDPKTRQEIQDIILSLKDMNIGVLITDHNVRETLEITDRAYIIYKGEILIEGSSYELINNEEARKIYLGERFRL</sequence>
<dbReference type="FunFam" id="3.40.50.300:FF:000151">
    <property type="entry name" value="Lipopolysaccharide ABC transporter ATP-binding protein"/>
    <property type="match status" value="1"/>
</dbReference>
<dbReference type="Gene3D" id="3.40.50.300">
    <property type="entry name" value="P-loop containing nucleotide triphosphate hydrolases"/>
    <property type="match status" value="1"/>
</dbReference>
<evidence type="ECO:0000256" key="2">
    <source>
        <dbReference type="ARBA" id="ARBA00022741"/>
    </source>
</evidence>
<dbReference type="InterPro" id="IPR051120">
    <property type="entry name" value="ABC_AA/LPS_Transport"/>
</dbReference>
<dbReference type="PROSITE" id="PS00211">
    <property type="entry name" value="ABC_TRANSPORTER_1"/>
    <property type="match status" value="1"/>
</dbReference>
<accession>A0A7V3ZXC9</accession>
<keyword evidence="3 5" id="KW-0067">ATP-binding</keyword>
<dbReference type="PROSITE" id="PS50893">
    <property type="entry name" value="ABC_TRANSPORTER_2"/>
    <property type="match status" value="1"/>
</dbReference>
<keyword evidence="1" id="KW-0813">Transport</keyword>
<dbReference type="AlphaFoldDB" id="A0A7V3ZXC9"/>
<dbReference type="PANTHER" id="PTHR45772:SF10">
    <property type="entry name" value="LIPOPOLYSACCHARIDE EXPORT SYSTEM ATP-BINDING PROTEIN LPTB"/>
    <property type="match status" value="1"/>
</dbReference>
<gene>
    <name evidence="5" type="primary">lptB</name>
    <name evidence="5" type="ORF">ENU66_01870</name>
</gene>
<dbReference type="GO" id="GO:0005524">
    <property type="term" value="F:ATP binding"/>
    <property type="evidence" value="ECO:0007669"/>
    <property type="project" value="UniProtKB-KW"/>
</dbReference>
<dbReference type="PANTHER" id="PTHR45772">
    <property type="entry name" value="CONSERVED COMPONENT OF ABC TRANSPORTER FOR NATURAL AMINO ACIDS-RELATED"/>
    <property type="match status" value="1"/>
</dbReference>
<organism evidence="5">
    <name type="scientific">candidate division WOR-3 bacterium</name>
    <dbReference type="NCBI Taxonomy" id="2052148"/>
    <lineage>
        <taxon>Bacteria</taxon>
        <taxon>Bacteria division WOR-3</taxon>
    </lineage>
</organism>
<protein>
    <submittedName>
        <fullName evidence="5">LPS export ABC transporter ATP-binding protein</fullName>
    </submittedName>
</protein>
<evidence type="ECO:0000256" key="3">
    <source>
        <dbReference type="ARBA" id="ARBA00022840"/>
    </source>
</evidence>
<dbReference type="NCBIfam" id="TIGR04406">
    <property type="entry name" value="LPS_export_lptB"/>
    <property type="match status" value="1"/>
</dbReference>
<dbReference type="InterPro" id="IPR017871">
    <property type="entry name" value="ABC_transporter-like_CS"/>
</dbReference>
<dbReference type="InterPro" id="IPR030921">
    <property type="entry name" value="LPS_export_LptB"/>
</dbReference>
<comment type="caution">
    <text evidence="5">The sequence shown here is derived from an EMBL/GenBank/DDBJ whole genome shotgun (WGS) entry which is preliminary data.</text>
</comment>
<evidence type="ECO:0000259" key="4">
    <source>
        <dbReference type="PROSITE" id="PS50893"/>
    </source>
</evidence>
<reference evidence="5" key="1">
    <citation type="journal article" date="2020" name="mSystems">
        <title>Genome- and Community-Level Interaction Insights into Carbon Utilization and Element Cycling Functions of Hydrothermarchaeota in Hydrothermal Sediment.</title>
        <authorList>
            <person name="Zhou Z."/>
            <person name="Liu Y."/>
            <person name="Xu W."/>
            <person name="Pan J."/>
            <person name="Luo Z.H."/>
            <person name="Li M."/>
        </authorList>
    </citation>
    <scope>NUCLEOTIDE SEQUENCE [LARGE SCALE GENOMIC DNA]</scope>
    <source>
        <strain evidence="5">SpSt-69</strain>
    </source>
</reference>
<dbReference type="CDD" id="cd03218">
    <property type="entry name" value="ABC_YhbG"/>
    <property type="match status" value="1"/>
</dbReference>
<dbReference type="SMART" id="SM00382">
    <property type="entry name" value="AAA"/>
    <property type="match status" value="1"/>
</dbReference>
<dbReference type="InterPro" id="IPR003593">
    <property type="entry name" value="AAA+_ATPase"/>
</dbReference>
<dbReference type="Pfam" id="PF00005">
    <property type="entry name" value="ABC_tran"/>
    <property type="match status" value="1"/>
</dbReference>
<evidence type="ECO:0000313" key="5">
    <source>
        <dbReference type="EMBL" id="HGL17075.1"/>
    </source>
</evidence>